<dbReference type="Proteomes" id="UP000008130">
    <property type="component" value="Chromosome"/>
</dbReference>
<reference evidence="6 7" key="1">
    <citation type="journal article" date="2011" name="J. Bacteriol.">
        <title>Complete genome sequence of Polymorphum gilvum SL003B-26A1T, a crude oil-degrading bacterium from oil-polluted saline soil.</title>
        <authorList>
            <person name="Li S.G."/>
            <person name="Tang Y.Q."/>
            <person name="Nie Y."/>
            <person name="Cai M."/>
            <person name="Wu X.L."/>
        </authorList>
    </citation>
    <scope>NUCLEOTIDE SEQUENCE [LARGE SCALE GENOMIC DNA]</scope>
    <source>
        <strain evidence="7">LMG 25793 / CGMCC 1.9160 / SL003B-26A1</strain>
    </source>
</reference>
<comment type="similarity">
    <text evidence="4">Belongs to the FlgA family.</text>
</comment>
<dbReference type="KEGG" id="pgv:SL003B_3888"/>
<evidence type="ECO:0000256" key="3">
    <source>
        <dbReference type="ARBA" id="ARBA00022764"/>
    </source>
</evidence>
<evidence type="ECO:0000256" key="2">
    <source>
        <dbReference type="ARBA" id="ARBA00022729"/>
    </source>
</evidence>
<dbReference type="PANTHER" id="PTHR36307">
    <property type="entry name" value="FLAGELLA BASAL BODY P-RING FORMATION PROTEIN FLGA"/>
    <property type="match status" value="1"/>
</dbReference>
<comment type="subcellular location">
    <subcellularLocation>
        <location evidence="1 4">Periplasm</location>
    </subcellularLocation>
</comment>
<dbReference type="AlphaFoldDB" id="F2J5D8"/>
<dbReference type="InterPro" id="IPR013974">
    <property type="entry name" value="SAF"/>
</dbReference>
<keyword evidence="7" id="KW-1185">Reference proteome</keyword>
<evidence type="ECO:0000313" key="6">
    <source>
        <dbReference type="EMBL" id="ADZ72308.1"/>
    </source>
</evidence>
<accession>F2J5D8</accession>
<keyword evidence="6" id="KW-0969">Cilium</keyword>
<keyword evidence="4" id="KW-1005">Bacterial flagellum biogenesis</keyword>
<keyword evidence="2 4" id="KW-0732">Signal</keyword>
<dbReference type="Pfam" id="PF13144">
    <property type="entry name" value="ChapFlgA"/>
    <property type="match status" value="1"/>
</dbReference>
<keyword evidence="6" id="KW-0966">Cell projection</keyword>
<gene>
    <name evidence="6" type="ordered locus">SL003B_3888</name>
</gene>
<dbReference type="HOGENOM" id="CLU_131516_1_0_5"/>
<keyword evidence="3 4" id="KW-0574">Periplasm</keyword>
<dbReference type="OrthoDB" id="8448733at2"/>
<dbReference type="RefSeq" id="WP_013654617.1">
    <property type="nucleotide sequence ID" value="NC_015259.1"/>
</dbReference>
<keyword evidence="6" id="KW-0282">Flagellum</keyword>
<dbReference type="Gene3D" id="2.30.30.760">
    <property type="match status" value="1"/>
</dbReference>
<sequence length="154" mass="16068">MFVRLLICVFIAGMAASAALSGARAAGIDLPVPRVTIHPGDEIGADLLIERRFPANTTRQFAIVTSPRDLVGMVARRTLLPGQPVPLGAVAPVMLVKRGEPARLVFKEGGLFIMTQVEALQSGGAGAVVRVRNVDSGVIVTGTVQADGSILTEN</sequence>
<dbReference type="PATRIC" id="fig|991905.3.peg.4006"/>
<dbReference type="EMBL" id="CP002568">
    <property type="protein sequence ID" value="ADZ72308.1"/>
    <property type="molecule type" value="Genomic_DNA"/>
</dbReference>
<proteinExistence type="inferred from homology"/>
<dbReference type="SMART" id="SM00858">
    <property type="entry name" value="SAF"/>
    <property type="match status" value="1"/>
</dbReference>
<evidence type="ECO:0000256" key="1">
    <source>
        <dbReference type="ARBA" id="ARBA00004418"/>
    </source>
</evidence>
<dbReference type="GO" id="GO:0044780">
    <property type="term" value="P:bacterial-type flagellum assembly"/>
    <property type="evidence" value="ECO:0007669"/>
    <property type="project" value="InterPro"/>
</dbReference>
<evidence type="ECO:0000259" key="5">
    <source>
        <dbReference type="SMART" id="SM00858"/>
    </source>
</evidence>
<dbReference type="eggNOG" id="COG1261">
    <property type="taxonomic scope" value="Bacteria"/>
</dbReference>
<dbReference type="CDD" id="cd11614">
    <property type="entry name" value="SAF_CpaB_FlgA_like"/>
    <property type="match status" value="1"/>
</dbReference>
<dbReference type="GO" id="GO:0042597">
    <property type="term" value="C:periplasmic space"/>
    <property type="evidence" value="ECO:0007669"/>
    <property type="project" value="UniProtKB-SubCell"/>
</dbReference>
<feature type="signal peptide" evidence="4">
    <location>
        <begin position="1"/>
        <end position="18"/>
    </location>
</feature>
<comment type="function">
    <text evidence="4">Involved in the assembly process of the P-ring formation. It may associate with FlgF on the rod constituting a structure essential for the P-ring assembly or may act as a modulator protein for the P-ring assembly.</text>
</comment>
<feature type="domain" description="SAF" evidence="5">
    <location>
        <begin position="28"/>
        <end position="91"/>
    </location>
</feature>
<feature type="chain" id="PRO_5005129233" description="Flagella basal body P-ring formation protein FlgA" evidence="4">
    <location>
        <begin position="19"/>
        <end position="154"/>
    </location>
</feature>
<evidence type="ECO:0000256" key="4">
    <source>
        <dbReference type="RuleBase" id="RU362063"/>
    </source>
</evidence>
<dbReference type="InterPro" id="IPR039246">
    <property type="entry name" value="Flagellar_FlgA"/>
</dbReference>
<name>F2J5D8_POLGS</name>
<dbReference type="NCBIfam" id="TIGR03170">
    <property type="entry name" value="flgA_cterm"/>
    <property type="match status" value="1"/>
</dbReference>
<organism evidence="6 7">
    <name type="scientific">Polymorphum gilvum (strain LMG 25793 / CGMCC 1.9160 / SL003B-26A1)</name>
    <dbReference type="NCBI Taxonomy" id="991905"/>
    <lineage>
        <taxon>Bacteria</taxon>
        <taxon>Pseudomonadati</taxon>
        <taxon>Pseudomonadota</taxon>
        <taxon>Alphaproteobacteria</taxon>
        <taxon>Rhodobacterales</taxon>
        <taxon>Paracoccaceae</taxon>
        <taxon>Polymorphum</taxon>
    </lineage>
</organism>
<dbReference type="PANTHER" id="PTHR36307:SF1">
    <property type="entry name" value="FLAGELLA BASAL BODY P-RING FORMATION PROTEIN FLGA"/>
    <property type="match status" value="1"/>
</dbReference>
<dbReference type="STRING" id="991905.SL003B_3888"/>
<evidence type="ECO:0000313" key="7">
    <source>
        <dbReference type="Proteomes" id="UP000008130"/>
    </source>
</evidence>
<dbReference type="InterPro" id="IPR017585">
    <property type="entry name" value="SAF_FlgA"/>
</dbReference>
<protein>
    <recommendedName>
        <fullName evidence="4">Flagella basal body P-ring formation protein FlgA</fullName>
    </recommendedName>
</protein>